<evidence type="ECO:0000256" key="3">
    <source>
        <dbReference type="ARBA" id="ARBA00022475"/>
    </source>
</evidence>
<dbReference type="Pfam" id="PF08817">
    <property type="entry name" value="YukD"/>
    <property type="match status" value="1"/>
</dbReference>
<comment type="caution">
    <text evidence="9">The sequence shown here is derived from an EMBL/GenBank/DDBJ whole genome shotgun (WGS) entry which is preliminary data.</text>
</comment>
<dbReference type="Pfam" id="PF19053">
    <property type="entry name" value="EccD"/>
    <property type="match status" value="1"/>
</dbReference>
<sequence length="463" mass="47259">MTSAQPAELCRISVFGPAGRADLAVPLTVPVAHLLPVLLTHTGGDGASAAPHEWVLQRLGAAPLDPTGTPETLEWREGEVFHLRPAADPLPELAFDDVADGLATMVNKRPGRWRPEFNRGLFLGLSIAVLLSLAEVLLLPGDRRFPAYAALIGAAVAVVLAVLTSARSGDRGATLLLGMAGCGFAGLGTAIATAGGPGAAALGGGTLLAAAVAVAAAGGFMLLARVAWAPDIPFAPFTAVAGTGLLAAVALWAGPAVAPDAVAASGLVAVVLVLVLVVAPRTAVRVAGLRAPQLPWNAEELQRDLDPIQADLMERQASLAEGCLTSAVVAASVVVFGALTLLANGEPFPMVLAALVCAVFLLRARTAMTAWQRVPLVTAGGLGLMRVMSALLVELPSARAAVVIGLAGVATAMMFAMVRPPTRRMLPIWGHVANGLEWVSAAALVPVVLQLFGVYAWAQGLFG</sequence>
<evidence type="ECO:0000313" key="9">
    <source>
        <dbReference type="EMBL" id="NMH81894.1"/>
    </source>
</evidence>
<comment type="subcellular location">
    <subcellularLocation>
        <location evidence="1">Cell membrane</location>
        <topology evidence="1">Multi-pass membrane protein</topology>
    </subcellularLocation>
</comment>
<feature type="transmembrane region" description="Helical" evidence="7">
    <location>
        <begin position="234"/>
        <end position="255"/>
    </location>
</feature>
<feature type="transmembrane region" description="Helical" evidence="7">
    <location>
        <begin position="399"/>
        <end position="418"/>
    </location>
</feature>
<evidence type="ECO:0000256" key="5">
    <source>
        <dbReference type="ARBA" id="ARBA00022989"/>
    </source>
</evidence>
<name>A0ABX1RPU5_9PSEU</name>
<keyword evidence="5 7" id="KW-1133">Transmembrane helix</keyword>
<dbReference type="NCBIfam" id="TIGR03920">
    <property type="entry name" value="T7SS_EccD"/>
    <property type="match status" value="1"/>
</dbReference>
<dbReference type="RefSeq" id="WP_169399918.1">
    <property type="nucleotide sequence ID" value="NZ_BAAAJH010000023.1"/>
</dbReference>
<feature type="transmembrane region" description="Helical" evidence="7">
    <location>
        <begin position="200"/>
        <end position="222"/>
    </location>
</feature>
<keyword evidence="6 7" id="KW-0472">Membrane</keyword>
<gene>
    <name evidence="9" type="primary">eccD</name>
    <name evidence="9" type="ORF">HF577_33000</name>
</gene>
<proteinExistence type="inferred from homology"/>
<dbReference type="EMBL" id="JAAXKY010000179">
    <property type="protein sequence ID" value="NMH81894.1"/>
    <property type="molecule type" value="Genomic_DNA"/>
</dbReference>
<evidence type="ECO:0000256" key="4">
    <source>
        <dbReference type="ARBA" id="ARBA00022692"/>
    </source>
</evidence>
<feature type="transmembrane region" description="Helical" evidence="7">
    <location>
        <begin position="348"/>
        <end position="364"/>
    </location>
</feature>
<evidence type="ECO:0000256" key="7">
    <source>
        <dbReference type="SAM" id="Phobius"/>
    </source>
</evidence>
<dbReference type="Gene3D" id="3.10.20.90">
    <property type="entry name" value="Phosphatidylinositol 3-kinase Catalytic Subunit, Chain A, domain 1"/>
    <property type="match status" value="1"/>
</dbReference>
<feature type="transmembrane region" description="Helical" evidence="7">
    <location>
        <begin position="438"/>
        <end position="458"/>
    </location>
</feature>
<comment type="similarity">
    <text evidence="2">Belongs to the EccD/Snm4 family.</text>
</comment>
<keyword evidence="3" id="KW-1003">Cell membrane</keyword>
<evidence type="ECO:0000256" key="6">
    <source>
        <dbReference type="ARBA" id="ARBA00023136"/>
    </source>
</evidence>
<dbReference type="InterPro" id="IPR044049">
    <property type="entry name" value="EccD_transm"/>
</dbReference>
<keyword evidence="10" id="KW-1185">Reference proteome</keyword>
<feature type="transmembrane region" description="Helical" evidence="7">
    <location>
        <begin position="322"/>
        <end position="342"/>
    </location>
</feature>
<dbReference type="Proteomes" id="UP001296706">
    <property type="component" value="Unassembled WGS sequence"/>
</dbReference>
<feature type="transmembrane region" description="Helical" evidence="7">
    <location>
        <begin position="145"/>
        <end position="163"/>
    </location>
</feature>
<feature type="transmembrane region" description="Helical" evidence="7">
    <location>
        <begin position="261"/>
        <end position="280"/>
    </location>
</feature>
<protein>
    <submittedName>
        <fullName evidence="9">Type VII secretion integral membrane protein EccD</fullName>
    </submittedName>
</protein>
<feature type="transmembrane region" description="Helical" evidence="7">
    <location>
        <begin position="376"/>
        <end position="393"/>
    </location>
</feature>
<feature type="domain" description="EccD-like transmembrane" evidence="8">
    <location>
        <begin position="119"/>
        <end position="461"/>
    </location>
</feature>
<organism evidence="9 10">
    <name type="scientific">Pseudonocardia xinjiangensis</name>
    <dbReference type="NCBI Taxonomy" id="75289"/>
    <lineage>
        <taxon>Bacteria</taxon>
        <taxon>Bacillati</taxon>
        <taxon>Actinomycetota</taxon>
        <taxon>Actinomycetes</taxon>
        <taxon>Pseudonocardiales</taxon>
        <taxon>Pseudonocardiaceae</taxon>
        <taxon>Pseudonocardia</taxon>
    </lineage>
</organism>
<feature type="transmembrane region" description="Helical" evidence="7">
    <location>
        <begin position="120"/>
        <end position="139"/>
    </location>
</feature>
<evidence type="ECO:0000256" key="1">
    <source>
        <dbReference type="ARBA" id="ARBA00004651"/>
    </source>
</evidence>
<evidence type="ECO:0000313" key="10">
    <source>
        <dbReference type="Proteomes" id="UP001296706"/>
    </source>
</evidence>
<dbReference type="InterPro" id="IPR006707">
    <property type="entry name" value="T7SS_EccD"/>
</dbReference>
<keyword evidence="4 7" id="KW-0812">Transmembrane</keyword>
<feature type="transmembrane region" description="Helical" evidence="7">
    <location>
        <begin position="175"/>
        <end position="194"/>
    </location>
</feature>
<evidence type="ECO:0000259" key="8">
    <source>
        <dbReference type="Pfam" id="PF19053"/>
    </source>
</evidence>
<reference evidence="9 10" key="1">
    <citation type="submission" date="2020-04" db="EMBL/GenBank/DDBJ databases">
        <authorList>
            <person name="Klaysubun C."/>
            <person name="Duangmal K."/>
            <person name="Lipun K."/>
        </authorList>
    </citation>
    <scope>NUCLEOTIDE SEQUENCE [LARGE SCALE GENOMIC DNA]</scope>
    <source>
        <strain evidence="9 10">JCM 11839</strain>
    </source>
</reference>
<dbReference type="InterPro" id="IPR024962">
    <property type="entry name" value="YukD-like"/>
</dbReference>
<evidence type="ECO:0000256" key="2">
    <source>
        <dbReference type="ARBA" id="ARBA00006162"/>
    </source>
</evidence>
<accession>A0ABX1RPU5</accession>